<feature type="domain" description="HNH nuclease" evidence="1">
    <location>
        <begin position="215"/>
        <end position="263"/>
    </location>
</feature>
<comment type="caution">
    <text evidence="3">The sequence shown here is derived from an EMBL/GenBank/DDBJ whole genome shotgun (WGS) entry which is preliminary data.</text>
</comment>
<evidence type="ECO:0000313" key="4">
    <source>
        <dbReference type="Proteomes" id="UP001150531"/>
    </source>
</evidence>
<proteinExistence type="predicted"/>
<accession>A0ABT5PWK1</accession>
<name>A0ABT5PWK1_9PSED</name>
<evidence type="ECO:0000313" key="3">
    <source>
        <dbReference type="EMBL" id="MDD1128292.1"/>
    </source>
</evidence>
<reference evidence="3" key="1">
    <citation type="submission" date="2022-05" db="EMBL/GenBank/DDBJ databases">
        <title>Novel Pseudomonas spp. Isolated from a Rainbow Trout Aquaculture Facility.</title>
        <authorList>
            <person name="Testerman T."/>
            <person name="Graf J."/>
        </authorList>
    </citation>
    <scope>NUCLEOTIDE SEQUENCE</scope>
    <source>
        <strain evidence="3">ID386</strain>
    </source>
</reference>
<dbReference type="GO" id="GO:0004519">
    <property type="term" value="F:endonuclease activity"/>
    <property type="evidence" value="ECO:0007669"/>
    <property type="project" value="UniProtKB-KW"/>
</dbReference>
<organism evidence="3 4">
    <name type="scientific">Pseudomonas aphyarum</name>
    <dbReference type="NCBI Taxonomy" id="2942629"/>
    <lineage>
        <taxon>Bacteria</taxon>
        <taxon>Pseudomonadati</taxon>
        <taxon>Pseudomonadota</taxon>
        <taxon>Gammaproteobacteria</taxon>
        <taxon>Pseudomonadales</taxon>
        <taxon>Pseudomonadaceae</taxon>
        <taxon>Pseudomonas</taxon>
    </lineage>
</organism>
<evidence type="ECO:0000259" key="1">
    <source>
        <dbReference type="Pfam" id="PF13391"/>
    </source>
</evidence>
<dbReference type="InterPro" id="IPR003615">
    <property type="entry name" value="HNH_nuc"/>
</dbReference>
<sequence>MTTRSQKFINVINTLGPLASGANSRDGWPGTFYVQLSNQQLPIALHVSSISPHSRAPYELRFQNPAGENRVVSDELGTALPILLGIDDTQINQIYVATDGRSRVGRATRFSVLFHQRIISEARRNGWATYTSSTGEKVCAFVPMLLPAFIEQIIQNEDIPPSEIAEMAIASGVMDPQTDINYQAWAGLRATKAINVLTRKAGAGKRIRRAYGDQCAMCGLGSGLIQGAHIYPVEAPGSTDEIWNGLSLCYNHHKAFDLHLIGVIPHTNEIILHPSLREDARYNHGTANFVNSTWTHLRVPDQARHQPNAQMFLERYSYFSELYNWM</sequence>
<keyword evidence="3" id="KW-0378">Hydrolase</keyword>
<evidence type="ECO:0000259" key="2">
    <source>
        <dbReference type="Pfam" id="PF20296"/>
    </source>
</evidence>
<dbReference type="Pfam" id="PF13391">
    <property type="entry name" value="HNH_2"/>
    <property type="match status" value="1"/>
</dbReference>
<dbReference type="InterPro" id="IPR046894">
    <property type="entry name" value="MTaX1"/>
</dbReference>
<feature type="domain" description="Methylase-associated X1" evidence="2">
    <location>
        <begin position="45"/>
        <end position="150"/>
    </location>
</feature>
<dbReference type="EMBL" id="JAMDGS010000019">
    <property type="protein sequence ID" value="MDD1128292.1"/>
    <property type="molecule type" value="Genomic_DNA"/>
</dbReference>
<keyword evidence="3" id="KW-0540">Nuclease</keyword>
<dbReference type="Proteomes" id="UP001150531">
    <property type="component" value="Unassembled WGS sequence"/>
</dbReference>
<protein>
    <submittedName>
        <fullName evidence="3">HNH endonuclease</fullName>
    </submittedName>
</protein>
<keyword evidence="4" id="KW-1185">Reference proteome</keyword>
<dbReference type="RefSeq" id="WP_273900282.1">
    <property type="nucleotide sequence ID" value="NZ_JAMDGS010000019.1"/>
</dbReference>
<keyword evidence="3" id="KW-0255">Endonuclease</keyword>
<dbReference type="Pfam" id="PF20296">
    <property type="entry name" value="MTaX1"/>
    <property type="match status" value="1"/>
</dbReference>
<gene>
    <name evidence="3" type="ORF">M5G18_27160</name>
</gene>